<proteinExistence type="predicted"/>
<protein>
    <submittedName>
        <fullName evidence="1">Uncharacterized protein</fullName>
    </submittedName>
</protein>
<accession>A0A2P2NVS1</accession>
<organism evidence="1">
    <name type="scientific">Rhizophora mucronata</name>
    <name type="common">Asiatic mangrove</name>
    <dbReference type="NCBI Taxonomy" id="61149"/>
    <lineage>
        <taxon>Eukaryota</taxon>
        <taxon>Viridiplantae</taxon>
        <taxon>Streptophyta</taxon>
        <taxon>Embryophyta</taxon>
        <taxon>Tracheophyta</taxon>
        <taxon>Spermatophyta</taxon>
        <taxon>Magnoliopsida</taxon>
        <taxon>eudicotyledons</taxon>
        <taxon>Gunneridae</taxon>
        <taxon>Pentapetalae</taxon>
        <taxon>rosids</taxon>
        <taxon>fabids</taxon>
        <taxon>Malpighiales</taxon>
        <taxon>Rhizophoraceae</taxon>
        <taxon>Rhizophora</taxon>
    </lineage>
</organism>
<dbReference type="EMBL" id="GGEC01066118">
    <property type="protein sequence ID" value="MBX46602.1"/>
    <property type="molecule type" value="Transcribed_RNA"/>
</dbReference>
<reference evidence="1" key="1">
    <citation type="submission" date="2018-02" db="EMBL/GenBank/DDBJ databases">
        <title>Rhizophora mucronata_Transcriptome.</title>
        <authorList>
            <person name="Meera S.P."/>
            <person name="Sreeshan A."/>
            <person name="Augustine A."/>
        </authorList>
    </citation>
    <scope>NUCLEOTIDE SEQUENCE</scope>
    <source>
        <tissue evidence="1">Leaf</tissue>
    </source>
</reference>
<name>A0A2P2NVS1_RHIMU</name>
<dbReference type="AlphaFoldDB" id="A0A2P2NVS1"/>
<evidence type="ECO:0000313" key="1">
    <source>
        <dbReference type="EMBL" id="MBX46602.1"/>
    </source>
</evidence>
<sequence>MLKHNPKFKSSGFLSWYVWQISDCSHVHMCSELEDSIATQEIQKR</sequence>